<dbReference type="GO" id="GO:0003700">
    <property type="term" value="F:DNA-binding transcription factor activity"/>
    <property type="evidence" value="ECO:0007669"/>
    <property type="project" value="TreeGrafter"/>
</dbReference>
<evidence type="ECO:0000313" key="8">
    <source>
        <dbReference type="Proteomes" id="UP000199301"/>
    </source>
</evidence>
<dbReference type="PROSITE" id="PS01081">
    <property type="entry name" value="HTH_TETR_1"/>
    <property type="match status" value="1"/>
</dbReference>
<organism evidence="7 8">
    <name type="scientific">Actinopolyspora saharensis</name>
    <dbReference type="NCBI Taxonomy" id="995062"/>
    <lineage>
        <taxon>Bacteria</taxon>
        <taxon>Bacillati</taxon>
        <taxon>Actinomycetota</taxon>
        <taxon>Actinomycetes</taxon>
        <taxon>Actinopolysporales</taxon>
        <taxon>Actinopolysporaceae</taxon>
        <taxon>Actinopolyspora</taxon>
    </lineage>
</organism>
<accession>A0A1H0ZVW7</accession>
<dbReference type="EMBL" id="FNKO01000001">
    <property type="protein sequence ID" value="SDQ31543.1"/>
    <property type="molecule type" value="Genomic_DNA"/>
</dbReference>
<reference evidence="8" key="1">
    <citation type="submission" date="2016-10" db="EMBL/GenBank/DDBJ databases">
        <authorList>
            <person name="Varghese N."/>
            <person name="Submissions S."/>
        </authorList>
    </citation>
    <scope>NUCLEOTIDE SEQUENCE [LARGE SCALE GENOMIC DNA]</scope>
    <source>
        <strain evidence="8">DSM 45459</strain>
    </source>
</reference>
<evidence type="ECO:0000313" key="7">
    <source>
        <dbReference type="EMBL" id="SDQ31543.1"/>
    </source>
</evidence>
<dbReference type="Gene3D" id="1.10.10.60">
    <property type="entry name" value="Homeodomain-like"/>
    <property type="match status" value="1"/>
</dbReference>
<dbReference type="InterPro" id="IPR023772">
    <property type="entry name" value="DNA-bd_HTH_TetR-type_CS"/>
</dbReference>
<dbReference type="SUPFAM" id="SSF46689">
    <property type="entry name" value="Homeodomain-like"/>
    <property type="match status" value="1"/>
</dbReference>
<feature type="domain" description="HTH tetR-type" evidence="6">
    <location>
        <begin position="23"/>
        <end position="83"/>
    </location>
</feature>
<dbReference type="PANTHER" id="PTHR30055:SF238">
    <property type="entry name" value="MYCOFACTOCIN BIOSYNTHESIS TRANSCRIPTIONAL REGULATOR MFTR-RELATED"/>
    <property type="match status" value="1"/>
</dbReference>
<dbReference type="InterPro" id="IPR041347">
    <property type="entry name" value="MftR_C"/>
</dbReference>
<sequence length="228" mass="25552">MTSVAAFPAEGPEVRGRRALKAARTRAGIEAAALKLFREQGFEATTIEQISRAADIAPRTFFRYFPSKDAVLFGDLSGELERVREALNERTGDEHPMHALAVAMLDATDRIEVDREQHLMRAELLNALDSTGEYEMHLMRQRWMQDMAELVAEYLGTDQRCDPRPGAWSMTMVSCFGAAMHSWLAREDGTTLREIFSEVLDSTAQGLTQAADRAKRDQDTRADTTPAR</sequence>
<gene>
    <name evidence="7" type="ORF">SAMN04489718_1269</name>
</gene>
<evidence type="ECO:0000256" key="4">
    <source>
        <dbReference type="PROSITE-ProRule" id="PRU00335"/>
    </source>
</evidence>
<evidence type="ECO:0000259" key="6">
    <source>
        <dbReference type="PROSITE" id="PS50977"/>
    </source>
</evidence>
<evidence type="ECO:0000256" key="2">
    <source>
        <dbReference type="ARBA" id="ARBA00023125"/>
    </source>
</evidence>
<evidence type="ECO:0000256" key="5">
    <source>
        <dbReference type="SAM" id="MobiDB-lite"/>
    </source>
</evidence>
<dbReference type="RefSeq" id="WP_092521702.1">
    <property type="nucleotide sequence ID" value="NZ_FNKO01000001.1"/>
</dbReference>
<keyword evidence="8" id="KW-1185">Reference proteome</keyword>
<keyword evidence="1" id="KW-0805">Transcription regulation</keyword>
<feature type="region of interest" description="Disordered" evidence="5">
    <location>
        <begin position="206"/>
        <end position="228"/>
    </location>
</feature>
<dbReference type="Gene3D" id="1.10.357.10">
    <property type="entry name" value="Tetracycline Repressor, domain 2"/>
    <property type="match status" value="1"/>
</dbReference>
<dbReference type="AlphaFoldDB" id="A0A1H0ZVW7"/>
<proteinExistence type="predicted"/>
<dbReference type="InterPro" id="IPR050109">
    <property type="entry name" value="HTH-type_TetR-like_transc_reg"/>
</dbReference>
<evidence type="ECO:0000256" key="1">
    <source>
        <dbReference type="ARBA" id="ARBA00023015"/>
    </source>
</evidence>
<feature type="compositionally biased region" description="Basic and acidic residues" evidence="5">
    <location>
        <begin position="212"/>
        <end position="222"/>
    </location>
</feature>
<dbReference type="STRING" id="995062.SAMN04489718_1269"/>
<protein>
    <submittedName>
        <fullName evidence="7">DNA-binding transcriptional regulator, AcrR family</fullName>
    </submittedName>
</protein>
<dbReference type="Pfam" id="PF17754">
    <property type="entry name" value="TetR_C_14"/>
    <property type="match status" value="1"/>
</dbReference>
<dbReference type="PRINTS" id="PR00455">
    <property type="entry name" value="HTHTETR"/>
</dbReference>
<evidence type="ECO:0000256" key="3">
    <source>
        <dbReference type="ARBA" id="ARBA00023163"/>
    </source>
</evidence>
<dbReference type="Pfam" id="PF00440">
    <property type="entry name" value="TetR_N"/>
    <property type="match status" value="1"/>
</dbReference>
<dbReference type="InterPro" id="IPR009057">
    <property type="entry name" value="Homeodomain-like_sf"/>
</dbReference>
<dbReference type="OrthoDB" id="956698at2"/>
<keyword evidence="3" id="KW-0804">Transcription</keyword>
<dbReference type="PROSITE" id="PS50977">
    <property type="entry name" value="HTH_TETR_2"/>
    <property type="match status" value="1"/>
</dbReference>
<dbReference type="Proteomes" id="UP000199301">
    <property type="component" value="Unassembled WGS sequence"/>
</dbReference>
<dbReference type="PANTHER" id="PTHR30055">
    <property type="entry name" value="HTH-TYPE TRANSCRIPTIONAL REGULATOR RUTR"/>
    <property type="match status" value="1"/>
</dbReference>
<name>A0A1H0ZVW7_9ACTN</name>
<feature type="DNA-binding region" description="H-T-H motif" evidence="4">
    <location>
        <begin position="46"/>
        <end position="65"/>
    </location>
</feature>
<keyword evidence="2 4" id="KW-0238">DNA-binding</keyword>
<dbReference type="GO" id="GO:0000976">
    <property type="term" value="F:transcription cis-regulatory region binding"/>
    <property type="evidence" value="ECO:0007669"/>
    <property type="project" value="TreeGrafter"/>
</dbReference>
<dbReference type="InterPro" id="IPR001647">
    <property type="entry name" value="HTH_TetR"/>
</dbReference>